<gene>
    <name evidence="1" type="ORF">E2C01_028534</name>
</gene>
<protein>
    <submittedName>
        <fullName evidence="1">Uncharacterized protein</fullName>
    </submittedName>
</protein>
<name>A0A5B7EKP4_PORTR</name>
<evidence type="ECO:0000313" key="2">
    <source>
        <dbReference type="Proteomes" id="UP000324222"/>
    </source>
</evidence>
<comment type="caution">
    <text evidence="1">The sequence shown here is derived from an EMBL/GenBank/DDBJ whole genome shotgun (WGS) entry which is preliminary data.</text>
</comment>
<reference evidence="1 2" key="1">
    <citation type="submission" date="2019-05" db="EMBL/GenBank/DDBJ databases">
        <title>Another draft genome of Portunus trituberculatus and its Hox gene families provides insights of decapod evolution.</title>
        <authorList>
            <person name="Jeong J.-H."/>
            <person name="Song I."/>
            <person name="Kim S."/>
            <person name="Choi T."/>
            <person name="Kim D."/>
            <person name="Ryu S."/>
            <person name="Kim W."/>
        </authorList>
    </citation>
    <scope>NUCLEOTIDE SEQUENCE [LARGE SCALE GENOMIC DNA]</scope>
    <source>
        <tissue evidence="1">Muscle</tissue>
    </source>
</reference>
<sequence length="69" mass="8129">MVSVSQRKISLTHRVSGRCPPIICVKTWHYTFIGPVIVHDVLLTKASWWQHTDHWLDIVELNSNRDEDY</sequence>
<dbReference type="AlphaFoldDB" id="A0A5B7EKP4"/>
<evidence type="ECO:0000313" key="1">
    <source>
        <dbReference type="EMBL" id="MPC35120.1"/>
    </source>
</evidence>
<proteinExistence type="predicted"/>
<accession>A0A5B7EKP4</accession>
<keyword evidence="2" id="KW-1185">Reference proteome</keyword>
<organism evidence="1 2">
    <name type="scientific">Portunus trituberculatus</name>
    <name type="common">Swimming crab</name>
    <name type="synonym">Neptunus trituberculatus</name>
    <dbReference type="NCBI Taxonomy" id="210409"/>
    <lineage>
        <taxon>Eukaryota</taxon>
        <taxon>Metazoa</taxon>
        <taxon>Ecdysozoa</taxon>
        <taxon>Arthropoda</taxon>
        <taxon>Crustacea</taxon>
        <taxon>Multicrustacea</taxon>
        <taxon>Malacostraca</taxon>
        <taxon>Eumalacostraca</taxon>
        <taxon>Eucarida</taxon>
        <taxon>Decapoda</taxon>
        <taxon>Pleocyemata</taxon>
        <taxon>Brachyura</taxon>
        <taxon>Eubrachyura</taxon>
        <taxon>Portunoidea</taxon>
        <taxon>Portunidae</taxon>
        <taxon>Portuninae</taxon>
        <taxon>Portunus</taxon>
    </lineage>
</organism>
<dbReference type="Proteomes" id="UP000324222">
    <property type="component" value="Unassembled WGS sequence"/>
</dbReference>
<dbReference type="EMBL" id="VSRR010003204">
    <property type="protein sequence ID" value="MPC35120.1"/>
    <property type="molecule type" value="Genomic_DNA"/>
</dbReference>